<accession>A0A285TY45</accession>
<keyword evidence="2" id="KW-0378">Hydrolase</keyword>
<sequence length="211" mass="22900">MHGWLRTVIICSVTALTGCQTISDVSSQMGDLFSSLTSEDQPATIPASTDRKATPVASAIEPRMLSGTVRRELVHSGDSFTLDGSEVSLFGIDALEALQTCEKEEQDLPCGEMARNALIGFTAGQTVTCIPVYYSSAEKAWISQCTIGDFNLSSAMIQSGFATISKDPSLILSDQQALARHQKRGMWGTRFEMPASWRSMHPTAIFSPRQN</sequence>
<evidence type="ECO:0000313" key="2">
    <source>
        <dbReference type="EMBL" id="SOC31108.1"/>
    </source>
</evidence>
<keyword evidence="2" id="KW-0255">Endonuclease</keyword>
<gene>
    <name evidence="2" type="ORF">SAMN05428964_11313</name>
</gene>
<dbReference type="Proteomes" id="UP000219068">
    <property type="component" value="Unassembled WGS sequence"/>
</dbReference>
<dbReference type="SUPFAM" id="SSF50199">
    <property type="entry name" value="Staphylococcal nuclease"/>
    <property type="match status" value="1"/>
</dbReference>
<reference evidence="2 3" key="1">
    <citation type="submission" date="2017-08" db="EMBL/GenBank/DDBJ databases">
        <authorList>
            <person name="de Groot N.N."/>
        </authorList>
    </citation>
    <scope>NUCLEOTIDE SEQUENCE [LARGE SCALE GENOMIC DNA]</scope>
    <source>
        <strain evidence="2 3">USBA 78</strain>
    </source>
</reference>
<dbReference type="AlphaFoldDB" id="A0A285TY45"/>
<evidence type="ECO:0000313" key="3">
    <source>
        <dbReference type="Proteomes" id="UP000219068"/>
    </source>
</evidence>
<dbReference type="PROSITE" id="PS51257">
    <property type="entry name" value="PROKAR_LIPOPROTEIN"/>
    <property type="match status" value="1"/>
</dbReference>
<dbReference type="Pfam" id="PF00565">
    <property type="entry name" value="SNase"/>
    <property type="match status" value="1"/>
</dbReference>
<keyword evidence="2" id="KW-0540">Nuclease</keyword>
<dbReference type="InterPro" id="IPR035437">
    <property type="entry name" value="SNase_OB-fold_sf"/>
</dbReference>
<evidence type="ECO:0000259" key="1">
    <source>
        <dbReference type="SMART" id="SM00318"/>
    </source>
</evidence>
<dbReference type="SMART" id="SM00318">
    <property type="entry name" value="SNc"/>
    <property type="match status" value="1"/>
</dbReference>
<dbReference type="EMBL" id="OBMM01000013">
    <property type="protein sequence ID" value="SOC31108.1"/>
    <property type="molecule type" value="Genomic_DNA"/>
</dbReference>
<organism evidence="2 3">
    <name type="scientific">Thalassospira xiamenensis</name>
    <dbReference type="NCBI Taxonomy" id="220697"/>
    <lineage>
        <taxon>Bacteria</taxon>
        <taxon>Pseudomonadati</taxon>
        <taxon>Pseudomonadota</taxon>
        <taxon>Alphaproteobacteria</taxon>
        <taxon>Rhodospirillales</taxon>
        <taxon>Thalassospiraceae</taxon>
        <taxon>Thalassospira</taxon>
    </lineage>
</organism>
<name>A0A285TY45_9PROT</name>
<protein>
    <submittedName>
        <fullName evidence="2">Endonuclease YncB, thermonuclease family</fullName>
    </submittedName>
</protein>
<dbReference type="Gene3D" id="2.40.50.90">
    <property type="match status" value="1"/>
</dbReference>
<dbReference type="InterPro" id="IPR016071">
    <property type="entry name" value="Staphylococal_nuclease_OB-fold"/>
</dbReference>
<feature type="domain" description="TNase-like" evidence="1">
    <location>
        <begin position="63"/>
        <end position="189"/>
    </location>
</feature>
<dbReference type="GO" id="GO:0004519">
    <property type="term" value="F:endonuclease activity"/>
    <property type="evidence" value="ECO:0007669"/>
    <property type="project" value="UniProtKB-KW"/>
</dbReference>
<proteinExistence type="predicted"/>